<accession>A0ACA9MVX0</accession>
<evidence type="ECO:0000313" key="2">
    <source>
        <dbReference type="Proteomes" id="UP000789366"/>
    </source>
</evidence>
<gene>
    <name evidence="1" type="ORF">SPELUC_LOCUS7645</name>
</gene>
<proteinExistence type="predicted"/>
<dbReference type="EMBL" id="CAJVPW010010401">
    <property type="protein sequence ID" value="CAG8615035.1"/>
    <property type="molecule type" value="Genomic_DNA"/>
</dbReference>
<evidence type="ECO:0000313" key="1">
    <source>
        <dbReference type="EMBL" id="CAG8615035.1"/>
    </source>
</evidence>
<organism evidence="1 2">
    <name type="scientific">Cetraspora pellucida</name>
    <dbReference type="NCBI Taxonomy" id="1433469"/>
    <lineage>
        <taxon>Eukaryota</taxon>
        <taxon>Fungi</taxon>
        <taxon>Fungi incertae sedis</taxon>
        <taxon>Mucoromycota</taxon>
        <taxon>Glomeromycotina</taxon>
        <taxon>Glomeromycetes</taxon>
        <taxon>Diversisporales</taxon>
        <taxon>Gigasporaceae</taxon>
        <taxon>Cetraspora</taxon>
    </lineage>
</organism>
<comment type="caution">
    <text evidence="1">The sequence shown here is derived from an EMBL/GenBank/DDBJ whole genome shotgun (WGS) entry which is preliminary data.</text>
</comment>
<name>A0ACA9MVX0_9GLOM</name>
<reference evidence="1" key="1">
    <citation type="submission" date="2021-06" db="EMBL/GenBank/DDBJ databases">
        <authorList>
            <person name="Kallberg Y."/>
            <person name="Tangrot J."/>
            <person name="Rosling A."/>
        </authorList>
    </citation>
    <scope>NUCLEOTIDE SEQUENCE</scope>
    <source>
        <strain evidence="1">28 12/20/2015</strain>
    </source>
</reference>
<sequence>MFRKICEIAVKFYKSIHNDEAACRLITTQLIHYKHQDYPFDFDYDSSKTPNLWWGVIEDEYSYLQNLAQILFAVVPSQAKSMAKIHSFYISNLKNELKYYGKELSESELRDSALALTTYAAVENNNITLEQHENTLESIQLRNEKLQISFIVDLSHSDFGGQSNFEEISHTTYTTQGSGNMDFDPIEIVE</sequence>
<feature type="non-terminal residue" evidence="1">
    <location>
        <position position="190"/>
    </location>
</feature>
<protein>
    <submittedName>
        <fullName evidence="1">10072_t:CDS:1</fullName>
    </submittedName>
</protein>
<dbReference type="Proteomes" id="UP000789366">
    <property type="component" value="Unassembled WGS sequence"/>
</dbReference>
<keyword evidence="2" id="KW-1185">Reference proteome</keyword>